<dbReference type="InterPro" id="IPR034139">
    <property type="entry name" value="TOPRIM_OLD"/>
</dbReference>
<feature type="domain" description="Endonuclease GajA/Old nuclease/RecF-like AAA" evidence="1">
    <location>
        <begin position="3"/>
        <end position="464"/>
    </location>
</feature>
<evidence type="ECO:0000259" key="2">
    <source>
        <dbReference type="Pfam" id="PF20469"/>
    </source>
</evidence>
<keyword evidence="4" id="KW-1185">Reference proteome</keyword>
<dbReference type="SUPFAM" id="SSF52540">
    <property type="entry name" value="P-loop containing nucleoside triphosphate hydrolases"/>
    <property type="match status" value="1"/>
</dbReference>
<dbReference type="KEGG" id="tah:SU86_000865"/>
<dbReference type="OrthoDB" id="25344at2157"/>
<dbReference type="EMBL" id="CP011097">
    <property type="protein sequence ID" value="AJZ75174.1"/>
    <property type="molecule type" value="Genomic_DNA"/>
</dbReference>
<evidence type="ECO:0000313" key="3">
    <source>
        <dbReference type="EMBL" id="AJZ75174.1"/>
    </source>
</evidence>
<proteinExistence type="predicted"/>
<name>A0A3G1B0R3_9ARCH</name>
<dbReference type="PANTHER" id="PTHR43581">
    <property type="entry name" value="ATP/GTP PHOSPHATASE"/>
    <property type="match status" value="1"/>
</dbReference>
<protein>
    <submittedName>
        <fullName evidence="3">Uncharacterized protein</fullName>
    </submittedName>
</protein>
<dbReference type="Gene3D" id="3.40.50.300">
    <property type="entry name" value="P-loop containing nucleotide triphosphate hydrolases"/>
    <property type="match status" value="2"/>
</dbReference>
<gene>
    <name evidence="3" type="ORF">SU86_000865</name>
</gene>
<dbReference type="InterPro" id="IPR041685">
    <property type="entry name" value="AAA_GajA/Old/RecF-like"/>
</dbReference>
<dbReference type="Pfam" id="PF20469">
    <property type="entry name" value="OLD-like_TOPRIM"/>
    <property type="match status" value="1"/>
</dbReference>
<dbReference type="Proteomes" id="UP000266745">
    <property type="component" value="Chromosome"/>
</dbReference>
<dbReference type="GO" id="GO:0005524">
    <property type="term" value="F:ATP binding"/>
    <property type="evidence" value="ECO:0007669"/>
    <property type="project" value="InterPro"/>
</dbReference>
<reference evidence="3 4" key="1">
    <citation type="journal article" date="2016" name="Sci. Rep.">
        <title>A novel ammonia-oxidizing archaeon from wastewater treatment plant: Its enrichment, physiological and genomic characteristics.</title>
        <authorList>
            <person name="Li Y."/>
            <person name="Ding K."/>
            <person name="Wen X."/>
            <person name="Zhang B."/>
            <person name="Shen B."/>
            <person name="Yang Y."/>
        </authorList>
    </citation>
    <scope>NUCLEOTIDE SEQUENCE [LARGE SCALE GENOMIC DNA]</scope>
    <source>
        <strain evidence="3 4">SAT1</strain>
    </source>
</reference>
<dbReference type="InterPro" id="IPR027417">
    <property type="entry name" value="P-loop_NTPase"/>
</dbReference>
<dbReference type="GO" id="GO:0016887">
    <property type="term" value="F:ATP hydrolysis activity"/>
    <property type="evidence" value="ECO:0007669"/>
    <property type="project" value="InterPro"/>
</dbReference>
<accession>A0A3G1B0R3</accession>
<organism evidence="3 4">
    <name type="scientific">Candidatus Nitrosotenuis cloacae</name>
    <dbReference type="NCBI Taxonomy" id="1603555"/>
    <lineage>
        <taxon>Archaea</taxon>
        <taxon>Nitrososphaerota</taxon>
        <taxon>Candidatus Nitrosotenuis</taxon>
    </lineage>
</organism>
<dbReference type="RefSeq" id="WP_048187637.1">
    <property type="nucleotide sequence ID" value="NZ_CP011097.1"/>
</dbReference>
<evidence type="ECO:0000259" key="1">
    <source>
        <dbReference type="Pfam" id="PF13175"/>
    </source>
</evidence>
<evidence type="ECO:0000313" key="4">
    <source>
        <dbReference type="Proteomes" id="UP000266745"/>
    </source>
</evidence>
<feature type="domain" description="OLD protein-like TOPRIM" evidence="2">
    <location>
        <begin position="512"/>
        <end position="579"/>
    </location>
</feature>
<dbReference type="Pfam" id="PF13175">
    <property type="entry name" value="AAA_15"/>
    <property type="match status" value="1"/>
</dbReference>
<dbReference type="CDD" id="cd01026">
    <property type="entry name" value="TOPRIM_OLD"/>
    <property type="match status" value="1"/>
</dbReference>
<dbReference type="GeneID" id="24874928"/>
<dbReference type="AlphaFoldDB" id="A0A3G1B0R3"/>
<sequence>MVYINSLKFDNLYSYSNGNTIELAKNNVIAGPNNSGKSNIFRIVKLLVNTLANKKDLNESEMFPKTSSASLESDMILSRSESRLLVEFLSFHLEPPNNMSRFYEFKNFENLIELFRYLVIRLSWRKSLDRSGFEPFVELEFKKLGLVFFSRFVSSYFLISNKSTEKDGYPDIKEPPLHEVLERLAESNNPISETNRFCDSNPNGFLKVENYRRDSNYNMPDNGRTIIQNIMTFLDIDAHSNTDFSFADVLGKILANGIRQSGSGIRLNQIMMSEMAKEIQFERSYNQGGEASQTNWFNDTLESRAQKKDIGFTDNLKEDGSNMAQFLFSLRNSPKLSDRERYSTIKDAFDELCRSDDLEFDVILDYIIEKRPRVSKVDLKSEPKFPKIIIVNKTSKLHYSIDQVGSGISEILYLVTTAFGTENSVILMDEPTLNLHPPKMRALISKIQENETNQFIIITHSPELTHYLIFEKSANIIYVKRANEQSKISIINKEEFDQQRSRLKHQIDTRIFFAKCVILTEGESDKNLFGIAEYLQTIEPDLNLANNDVLVVNVGGNSNFAKYQKLLDAFTIPYIVFSDRNSLGLLKHLDHCFMTKESIGGDQKIILIDYGNLEDLLKEINGDLYNALEREYGNSKPTVAFEFAKQISEKNPDALKSIKSLITRAIMMSQK</sequence>
<dbReference type="InterPro" id="IPR051396">
    <property type="entry name" value="Bact_Antivir_Def_Nuclease"/>
</dbReference>
<dbReference type="PANTHER" id="PTHR43581:SF4">
    <property type="entry name" value="ATP_GTP PHOSPHATASE"/>
    <property type="match status" value="1"/>
</dbReference>